<dbReference type="AlphaFoldDB" id="A0A0W0XSF6"/>
<organism evidence="2 3">
    <name type="scientific">Legionella quinlivanii</name>
    <dbReference type="NCBI Taxonomy" id="45073"/>
    <lineage>
        <taxon>Bacteria</taxon>
        <taxon>Pseudomonadati</taxon>
        <taxon>Pseudomonadota</taxon>
        <taxon>Gammaproteobacteria</taxon>
        <taxon>Legionellales</taxon>
        <taxon>Legionellaceae</taxon>
        <taxon>Legionella</taxon>
    </lineage>
</organism>
<dbReference type="OrthoDB" id="5634323at2"/>
<dbReference type="SMART" id="SM00248">
    <property type="entry name" value="ANK"/>
    <property type="match status" value="3"/>
</dbReference>
<accession>A0A0W0XSF6</accession>
<feature type="coiled-coil region" evidence="1">
    <location>
        <begin position="511"/>
        <end position="538"/>
    </location>
</feature>
<proteinExistence type="predicted"/>
<dbReference type="InterPro" id="IPR002110">
    <property type="entry name" value="Ankyrin_rpt"/>
</dbReference>
<evidence type="ECO:0000256" key="1">
    <source>
        <dbReference type="SAM" id="Coils"/>
    </source>
</evidence>
<dbReference type="Gene3D" id="1.25.40.20">
    <property type="entry name" value="Ankyrin repeat-containing domain"/>
    <property type="match status" value="1"/>
</dbReference>
<keyword evidence="3" id="KW-1185">Reference proteome</keyword>
<dbReference type="STRING" id="45073.Lqui_2316"/>
<keyword evidence="1" id="KW-0175">Coiled coil</keyword>
<evidence type="ECO:0000313" key="3">
    <source>
        <dbReference type="Proteomes" id="UP000054618"/>
    </source>
</evidence>
<dbReference type="SUPFAM" id="SSF48403">
    <property type="entry name" value="Ankyrin repeat"/>
    <property type="match status" value="1"/>
</dbReference>
<comment type="caution">
    <text evidence="2">The sequence shown here is derived from an EMBL/GenBank/DDBJ whole genome shotgun (WGS) entry which is preliminary data.</text>
</comment>
<dbReference type="EMBL" id="LNYS01000020">
    <property type="protein sequence ID" value="KTD47390.1"/>
    <property type="molecule type" value="Genomic_DNA"/>
</dbReference>
<gene>
    <name evidence="2" type="ORF">Lqui_2316</name>
</gene>
<name>A0A0W0XSF6_9GAMM</name>
<evidence type="ECO:0000313" key="2">
    <source>
        <dbReference type="EMBL" id="KTD47390.1"/>
    </source>
</evidence>
<dbReference type="Proteomes" id="UP000054618">
    <property type="component" value="Unassembled WGS sequence"/>
</dbReference>
<dbReference type="Pfam" id="PF00023">
    <property type="entry name" value="Ank"/>
    <property type="match status" value="1"/>
</dbReference>
<dbReference type="PATRIC" id="fig|45073.5.peg.2446"/>
<reference evidence="2 3" key="1">
    <citation type="submission" date="2015-11" db="EMBL/GenBank/DDBJ databases">
        <title>Genomic analysis of 38 Legionella species identifies large and diverse effector repertoires.</title>
        <authorList>
            <person name="Burstein D."/>
            <person name="Amaro F."/>
            <person name="Zusman T."/>
            <person name="Lifshitz Z."/>
            <person name="Cohen O."/>
            <person name="Gilbert J.A."/>
            <person name="Pupko T."/>
            <person name="Shuman H.A."/>
            <person name="Segal G."/>
        </authorList>
    </citation>
    <scope>NUCLEOTIDE SEQUENCE [LARGE SCALE GENOMIC DNA]</scope>
    <source>
        <strain evidence="2 3">CDC#1442-AUS-E</strain>
    </source>
</reference>
<protein>
    <submittedName>
        <fullName evidence="2">Ankyrin repeat-containing protein</fullName>
    </submittedName>
</protein>
<dbReference type="InterPro" id="IPR036770">
    <property type="entry name" value="Ankyrin_rpt-contain_sf"/>
</dbReference>
<sequence length="539" mass="61027">MIDFSVLDSVLKDGELSKFLSYLKSINADEEQRDYLELSEDGEISKEELGFLAQQKYEITGVGNFTLLNYLILKHDANELNLIPHISYILPHDNFISGKPVHFALREKKLDLIPPLLGHFMPLKGKAEEQIWGSRDARFRVLVEEHDDEAPVGMMRLIDSTDENGFTLLARAVQTRDAESLKAVLLRKPRLDEPTAFRVAQKSKVLNSALHQAVRDDWAEGVRMLIESGANPEIYYNPATRITPFVIAIRYAKIDALQVLLKGQSIADGEKSSADKEKLLADKVNTPICDPTGNTQDRPINVLCQHLSNEKDKNKINSLLAGIAMLICRGSTVPESKNHRKLLTQYREQLASEIASYAENSYKRSKFIILQLHAKNTWHKIFYPESGFFSHLAGNPGKVTQKMENLVLEATLKYRKKEAEGKIPDKKKDRHFSSDEIKLAVFTRLFYKNRNEACCGGNPWAAGFWNLGEGRFNSWDEVRLYATSDKGAGTRTSTIYNLIESNKSSVHNKSALALDNKLEALLDEIAQQEEEKAQERFMI</sequence>
<dbReference type="RefSeq" id="WP_058508404.1">
    <property type="nucleotide sequence ID" value="NZ_CAAAIK010000026.1"/>
</dbReference>